<feature type="region of interest" description="Disordered" evidence="1">
    <location>
        <begin position="1"/>
        <end position="21"/>
    </location>
</feature>
<protein>
    <submittedName>
        <fullName evidence="2">Uncharacterized protein</fullName>
    </submittedName>
</protein>
<sequence>MDATLFHSTTPGGRDSCQSRSSHRSFNFQGCGVEADQPPCPMSVGSMPKRLLWKSAEDLNICPLAGDDVVPAKSFCAPSLISATDHCIRTAWSPSS</sequence>
<comment type="caution">
    <text evidence="2">The sequence shown here is derived from an EMBL/GenBank/DDBJ whole genome shotgun (WGS) entry which is preliminary data.</text>
</comment>
<keyword evidence="3" id="KW-1185">Reference proteome</keyword>
<accession>A0A8J5C9V0</accession>
<dbReference type="AlphaFoldDB" id="A0A8J5C9V0"/>
<dbReference type="Proteomes" id="UP000727407">
    <property type="component" value="Unassembled WGS sequence"/>
</dbReference>
<dbReference type="EMBL" id="QNUK01000001">
    <property type="protein sequence ID" value="KAF5910078.1"/>
    <property type="molecule type" value="Genomic_DNA"/>
</dbReference>
<evidence type="ECO:0000256" key="1">
    <source>
        <dbReference type="SAM" id="MobiDB-lite"/>
    </source>
</evidence>
<organism evidence="2 3">
    <name type="scientific">Clarias magur</name>
    <name type="common">Asian catfish</name>
    <name type="synonym">Macropteronotus magur</name>
    <dbReference type="NCBI Taxonomy" id="1594786"/>
    <lineage>
        <taxon>Eukaryota</taxon>
        <taxon>Metazoa</taxon>
        <taxon>Chordata</taxon>
        <taxon>Craniata</taxon>
        <taxon>Vertebrata</taxon>
        <taxon>Euteleostomi</taxon>
        <taxon>Actinopterygii</taxon>
        <taxon>Neopterygii</taxon>
        <taxon>Teleostei</taxon>
        <taxon>Ostariophysi</taxon>
        <taxon>Siluriformes</taxon>
        <taxon>Clariidae</taxon>
        <taxon>Clarias</taxon>
    </lineage>
</organism>
<evidence type="ECO:0000313" key="2">
    <source>
        <dbReference type="EMBL" id="KAF5910078.1"/>
    </source>
</evidence>
<proteinExistence type="predicted"/>
<name>A0A8J5C9V0_CLAMG</name>
<gene>
    <name evidence="2" type="ORF">DAT39_000089</name>
</gene>
<reference evidence="2" key="1">
    <citation type="submission" date="2020-07" db="EMBL/GenBank/DDBJ databases">
        <title>Clarias magur genome sequencing, assembly and annotation.</title>
        <authorList>
            <person name="Kushwaha B."/>
            <person name="Kumar R."/>
            <person name="Das P."/>
            <person name="Joshi C.G."/>
            <person name="Kumar D."/>
            <person name="Nagpure N.S."/>
            <person name="Pandey M."/>
            <person name="Agarwal S."/>
            <person name="Srivastava S."/>
            <person name="Singh M."/>
            <person name="Sahoo L."/>
            <person name="Jayasankar P."/>
            <person name="Meher P.K."/>
            <person name="Koringa P.G."/>
            <person name="Iquebal M.A."/>
            <person name="Das S.P."/>
            <person name="Bit A."/>
            <person name="Patnaik S."/>
            <person name="Patel N."/>
            <person name="Shah T.M."/>
            <person name="Hinsu A."/>
            <person name="Jena J.K."/>
        </authorList>
    </citation>
    <scope>NUCLEOTIDE SEQUENCE</scope>
    <source>
        <strain evidence="2">CIFAMagur01</strain>
        <tissue evidence="2">Testis</tissue>
    </source>
</reference>
<evidence type="ECO:0000313" key="3">
    <source>
        <dbReference type="Proteomes" id="UP000727407"/>
    </source>
</evidence>